<dbReference type="Proteomes" id="UP000729733">
    <property type="component" value="Unassembled WGS sequence"/>
</dbReference>
<evidence type="ECO:0000313" key="4">
    <source>
        <dbReference type="Proteomes" id="UP000729733"/>
    </source>
</evidence>
<dbReference type="RefSeq" id="WP_229638829.1">
    <property type="nucleotide sequence ID" value="NZ_JADWDC010000004.1"/>
</dbReference>
<evidence type="ECO:0000259" key="2">
    <source>
        <dbReference type="Pfam" id="PF16684"/>
    </source>
</evidence>
<proteinExistence type="predicted"/>
<dbReference type="AlphaFoldDB" id="A0A964BLZ4"/>
<evidence type="ECO:0000256" key="1">
    <source>
        <dbReference type="SAM" id="MobiDB-lite"/>
    </source>
</evidence>
<feature type="region of interest" description="Disordered" evidence="1">
    <location>
        <begin position="490"/>
        <end position="547"/>
    </location>
</feature>
<feature type="region of interest" description="Disordered" evidence="1">
    <location>
        <begin position="332"/>
        <end position="359"/>
    </location>
</feature>
<evidence type="ECO:0000313" key="3">
    <source>
        <dbReference type="EMBL" id="MCC0175830.1"/>
    </source>
</evidence>
<dbReference type="InterPro" id="IPR038280">
    <property type="entry name" value="ResT/TelK_cat_sf"/>
</dbReference>
<dbReference type="EMBL" id="JADWDC010000004">
    <property type="protein sequence ID" value="MCC0175830.1"/>
    <property type="molecule type" value="Genomic_DNA"/>
</dbReference>
<name>A0A964BLZ4_9CYAN</name>
<comment type="caution">
    <text evidence="3">The sequence shown here is derived from an EMBL/GenBank/DDBJ whole genome shotgun (WGS) entry which is preliminary data.</text>
</comment>
<dbReference type="Gene3D" id="1.10.443.30">
    <property type="entry name" value="Telomere resolvase"/>
    <property type="match status" value="1"/>
</dbReference>
<feature type="compositionally biased region" description="Basic and acidic residues" evidence="1">
    <location>
        <begin position="525"/>
        <end position="543"/>
    </location>
</feature>
<dbReference type="InterPro" id="IPR032047">
    <property type="entry name" value="ResT/TelK_cat"/>
</dbReference>
<organism evidence="3 4">
    <name type="scientific">Waterburya agarophytonicola KI4</name>
    <dbReference type="NCBI Taxonomy" id="2874699"/>
    <lineage>
        <taxon>Bacteria</taxon>
        <taxon>Bacillati</taxon>
        <taxon>Cyanobacteriota</taxon>
        <taxon>Cyanophyceae</taxon>
        <taxon>Pleurocapsales</taxon>
        <taxon>Hyellaceae</taxon>
        <taxon>Waterburya</taxon>
        <taxon>Waterburya agarophytonicola</taxon>
    </lineage>
</organism>
<feature type="compositionally biased region" description="Polar residues" evidence="1">
    <location>
        <begin position="338"/>
        <end position="350"/>
    </location>
</feature>
<dbReference type="Pfam" id="PF16684">
    <property type="entry name" value="ResT-TelK_cat"/>
    <property type="match status" value="1"/>
</dbReference>
<keyword evidence="4" id="KW-1185">Reference proteome</keyword>
<reference evidence="3" key="1">
    <citation type="journal article" date="2021" name="Antonie Van Leeuwenhoek">
        <title>Draft genome and description of Waterburya agarophytonicola gen. nov. sp. nov. (Pleurocapsales, Cyanobacteria): a seaweed symbiont.</title>
        <authorList>
            <person name="Bonthond G."/>
            <person name="Shalygin S."/>
            <person name="Bayer T."/>
            <person name="Weinberger F."/>
        </authorList>
    </citation>
    <scope>NUCLEOTIDE SEQUENCE</scope>
    <source>
        <strain evidence="3">KI4</strain>
    </source>
</reference>
<gene>
    <name evidence="3" type="ORF">I4641_02390</name>
</gene>
<protein>
    <recommendedName>
        <fullName evidence="2">Telomere resolvase ResT/TelK catalytic domain-containing protein</fullName>
    </recommendedName>
</protein>
<feature type="compositionally biased region" description="Polar residues" evidence="1">
    <location>
        <begin position="496"/>
        <end position="524"/>
    </location>
</feature>
<sequence length="647" mass="73626">MSNLYEQASEEGAKVWLKKLLVEMLPALPKDLDGCNHWFDSLIQAFEARKLVEPKQQKNYLTQVRNAIKVIDPKHPALDVVKFDKSTWVEINNSSTDRIAERNTKFIRNPEAIANKAKELITSLDWSEIAAGLAVLTGRRSSEVIKTAKFSYKTKFSVMFSGSLKRRSEPIDVVFEIPTLCEAELVIDAIARLRRFLGDEIDELSVRQIGGRYSRAVAKKCDEHFAELVPKRDGEDNLYSHLFRAVYATIASHWYCPPTIPEMEYRAAIQGHYQILEEKNPVLRRSLEAGRHYYDYRISDGSGNIDGRLGMKLGLSGVEVVEQFARITSEDRAKDNRNNTPIESALISQPPSEPPREKDLNQIPKKHLLRRKRMNESVTVPRYLMSRLMGLSERLELDEKETLEALFDWAEISLSLAEILEIEELKTNVLYDKVEGLIEKLGQAEVQRPRQKTDIKGTTDDNISINTESIRDLSSSVRILSELLASKNPLPRSINGKDTTTTPTVQRKTSQQGKNEADTTNNKVVRQESSKPEADKTENDKGRKVSQRTIEAEAIINNAIDKIIEFNEQEGITHKEKIRIGIGGVRTLTGRGDNIIRRVLKRREDELEEHHLHHELSSTHNSKGKTAPSIDEVIEFDKDKVIEEICQ</sequence>
<feature type="domain" description="Telomere resolvase ResT/TelK catalytic" evidence="2">
    <location>
        <begin position="109"/>
        <end position="274"/>
    </location>
</feature>
<accession>A0A964BLZ4</accession>